<comment type="caution">
    <text evidence="2">The sequence shown here is derived from an EMBL/GenBank/DDBJ whole genome shotgun (WGS) entry which is preliminary data.</text>
</comment>
<dbReference type="Gene3D" id="3.30.70.1430">
    <property type="entry name" value="Multidrug efflux transporter AcrB pore domain"/>
    <property type="match status" value="2"/>
</dbReference>
<dbReference type="GO" id="GO:0005886">
    <property type="term" value="C:plasma membrane"/>
    <property type="evidence" value="ECO:0007669"/>
    <property type="project" value="TreeGrafter"/>
</dbReference>
<dbReference type="Gene3D" id="1.20.1640.10">
    <property type="entry name" value="Multidrug efflux transporter AcrB transmembrane domain"/>
    <property type="match status" value="2"/>
</dbReference>
<dbReference type="Pfam" id="PF00873">
    <property type="entry name" value="ACR_tran"/>
    <property type="match status" value="1"/>
</dbReference>
<evidence type="ECO:0000313" key="3">
    <source>
        <dbReference type="Proteomes" id="UP000450676"/>
    </source>
</evidence>
<organism evidence="2 3">
    <name type="scientific">Pseudoduganella aquatica</name>
    <dbReference type="NCBI Taxonomy" id="2660641"/>
    <lineage>
        <taxon>Bacteria</taxon>
        <taxon>Pseudomonadati</taxon>
        <taxon>Pseudomonadota</taxon>
        <taxon>Betaproteobacteria</taxon>
        <taxon>Burkholderiales</taxon>
        <taxon>Oxalobacteraceae</taxon>
        <taxon>Telluria group</taxon>
        <taxon>Pseudoduganella</taxon>
    </lineage>
</organism>
<feature type="transmembrane region" description="Helical" evidence="1">
    <location>
        <begin position="12"/>
        <end position="29"/>
    </location>
</feature>
<dbReference type="AlphaFoldDB" id="A0A7X4HE88"/>
<feature type="transmembrane region" description="Helical" evidence="1">
    <location>
        <begin position="955"/>
        <end position="974"/>
    </location>
</feature>
<proteinExistence type="predicted"/>
<dbReference type="PRINTS" id="PR00702">
    <property type="entry name" value="ACRIFLAVINRP"/>
</dbReference>
<dbReference type="SUPFAM" id="SSF82866">
    <property type="entry name" value="Multidrug efflux transporter AcrB transmembrane domain"/>
    <property type="match status" value="2"/>
</dbReference>
<feature type="transmembrane region" description="Helical" evidence="1">
    <location>
        <begin position="360"/>
        <end position="380"/>
    </location>
</feature>
<feature type="transmembrane region" description="Helical" evidence="1">
    <location>
        <begin position="427"/>
        <end position="447"/>
    </location>
</feature>
<feature type="transmembrane region" description="Helical" evidence="1">
    <location>
        <begin position="337"/>
        <end position="353"/>
    </location>
</feature>
<accession>A0A7X4HE88</accession>
<keyword evidence="1" id="KW-0812">Transmembrane</keyword>
<dbReference type="InterPro" id="IPR001036">
    <property type="entry name" value="Acrflvin-R"/>
</dbReference>
<name>A0A7X4HE88_9BURK</name>
<dbReference type="GO" id="GO:0042910">
    <property type="term" value="F:xenobiotic transmembrane transporter activity"/>
    <property type="evidence" value="ECO:0007669"/>
    <property type="project" value="TreeGrafter"/>
</dbReference>
<dbReference type="PANTHER" id="PTHR32063">
    <property type="match status" value="1"/>
</dbReference>
<evidence type="ECO:0000256" key="1">
    <source>
        <dbReference type="SAM" id="Phobius"/>
    </source>
</evidence>
<protein>
    <submittedName>
        <fullName evidence="2">MMPL family transporter</fullName>
    </submittedName>
</protein>
<dbReference type="Gene3D" id="3.30.70.1440">
    <property type="entry name" value="Multidrug efflux transporter AcrB pore domain"/>
    <property type="match status" value="1"/>
</dbReference>
<keyword evidence="1" id="KW-0472">Membrane</keyword>
<dbReference type="RefSeq" id="WP_161073928.1">
    <property type="nucleotide sequence ID" value="NZ_CP086370.1"/>
</dbReference>
<feature type="transmembrane region" description="Helical" evidence="1">
    <location>
        <begin position="986"/>
        <end position="1009"/>
    </location>
</feature>
<dbReference type="EMBL" id="WWCU01000025">
    <property type="protein sequence ID" value="MYN09631.1"/>
    <property type="molecule type" value="Genomic_DNA"/>
</dbReference>
<keyword evidence="3" id="KW-1185">Reference proteome</keyword>
<dbReference type="PANTHER" id="PTHR32063:SF0">
    <property type="entry name" value="SWARMING MOTILITY PROTEIN SWRC"/>
    <property type="match status" value="1"/>
</dbReference>
<feature type="transmembrane region" description="Helical" evidence="1">
    <location>
        <begin position="535"/>
        <end position="554"/>
    </location>
</feature>
<feature type="transmembrane region" description="Helical" evidence="1">
    <location>
        <begin position="459"/>
        <end position="481"/>
    </location>
</feature>
<dbReference type="InterPro" id="IPR027463">
    <property type="entry name" value="AcrB_DN_DC_subdom"/>
</dbReference>
<keyword evidence="1" id="KW-1133">Transmembrane helix</keyword>
<feature type="transmembrane region" description="Helical" evidence="1">
    <location>
        <begin position="851"/>
        <end position="869"/>
    </location>
</feature>
<dbReference type="Gene3D" id="3.30.2090.10">
    <property type="entry name" value="Multidrug efflux transporter AcrB TolC docking domain, DN and DC subdomains"/>
    <property type="match status" value="2"/>
</dbReference>
<gene>
    <name evidence="2" type="ORF">GTP77_20100</name>
</gene>
<dbReference type="Proteomes" id="UP000450676">
    <property type="component" value="Unassembled WGS sequence"/>
</dbReference>
<reference evidence="2 3" key="1">
    <citation type="submission" date="2019-12" db="EMBL/GenBank/DDBJ databases">
        <title>Novel species isolated from a subtropical stream in China.</title>
        <authorList>
            <person name="Lu H."/>
        </authorList>
    </citation>
    <scope>NUCLEOTIDE SEQUENCE [LARGE SCALE GENOMIC DNA]</scope>
    <source>
        <strain evidence="2 3">FT127W</strain>
    </source>
</reference>
<sequence length="1043" mass="113505">MWITKVSIKNPVFATMVMVALMVLGLFAYKRLGVESMPNVSLPFAAIEIEYPGASPEAVENDITRPVEDIVNTVSGVKTIRANSWEGRAGVYLEFQLSTNMDRAMQELRDKVALVRPRFPKEAKDPFIAREEGDNERPVVTLSLSSDKHSLRELSTMTDQIISKRFQNVAGVGQVRVLGTTKRQVLISLKPNEMTAQGIGVDEIIRAIQATNANLPAGNISQPVTEQLVRVEGKIKDAREFNKIIVARRANGPVYLDQVASVVDGEEEAQSYSRIDGKPGISLEVTKVQDANVVVVGEGVRKAAEALQQTLPDGVRLHILDSQSERVQSQLDNVKRTIIEGAVLTMVIVFFFLKSWRSTIITGLTLPISVMASFIAMQAFGFTLNFLTLMALSLCIGLLIDDAIVVRENIVRHFGMGKGHHQAAEDGTNEIGLAVMATTFAIVAVFIPVAFMDGIIGRFFLQFGITVAVAVLVSLFVSFTLDPMLSSVWPDPEENRFRYLPWLGRFMDWVERGVDWLHVVYGKVLAAALNWRKTTLAATAAIFVASLMLVPMIGGEMFPETDEGWVNMRFKTPVGSSLEYTNDKVKQVETALSEFKEIDSILSNVGTRDGRNSAEVNLKLTDVKKTHRRSQKALEKAIRERLAPIAGIQLSVGQKPIFIAILGTDEGKLDAVARELMDKMRKIKGVADLEYSQEGANPSTMIKINQELASDLGLSVQQVGAALRPFVAGEKVSHWLASDGQNYEINVQLPKSGRQRVMDLADLSIASSRLNADGSPRMVPLRQVVEFIPSSSPQVLKRQALQRRVAVYAGVEGRPGGDVDADVQKAIKSITLPPGVRFDVAGNAQQMQETMGGAVTALGVAVIFIYLVLASQFGSFLQPVAIMTSLPLSLIGVLLALLITGSTLNIFSVIGFIMLMGLVTKNAILLVDFTNHGQKEGLDQRAAIMQAGQVRLRPIMMTTLAMIFGMLPMAIGLGDGGETQAPMGRAVIGGVITSTLLTLVVVPVAYTYLDTLGKRCARWLGGKQEAATAAAVAEQLHPSKKTA</sequence>
<evidence type="ECO:0000313" key="2">
    <source>
        <dbReference type="EMBL" id="MYN09631.1"/>
    </source>
</evidence>
<dbReference type="SUPFAM" id="SSF82693">
    <property type="entry name" value="Multidrug efflux transporter AcrB pore domain, PN1, PN2, PC1 and PC2 subdomains"/>
    <property type="match status" value="3"/>
</dbReference>
<dbReference type="Gene3D" id="3.30.70.1320">
    <property type="entry name" value="Multidrug efflux transporter AcrB pore domain like"/>
    <property type="match status" value="1"/>
</dbReference>
<dbReference type="SUPFAM" id="SSF82714">
    <property type="entry name" value="Multidrug efflux transporter AcrB TolC docking domain, DN and DC subdomains"/>
    <property type="match status" value="2"/>
</dbReference>